<gene>
    <name evidence="1" type="ORF">MNBD_GAMMA10-883</name>
</gene>
<evidence type="ECO:0000313" key="1">
    <source>
        <dbReference type="EMBL" id="VAW63571.1"/>
    </source>
</evidence>
<reference evidence="1" key="1">
    <citation type="submission" date="2018-06" db="EMBL/GenBank/DDBJ databases">
        <authorList>
            <person name="Zhirakovskaya E."/>
        </authorList>
    </citation>
    <scope>NUCLEOTIDE SEQUENCE</scope>
</reference>
<organism evidence="1">
    <name type="scientific">hydrothermal vent metagenome</name>
    <dbReference type="NCBI Taxonomy" id="652676"/>
    <lineage>
        <taxon>unclassified sequences</taxon>
        <taxon>metagenomes</taxon>
        <taxon>ecological metagenomes</taxon>
    </lineage>
</organism>
<dbReference type="EMBL" id="UOFJ01000111">
    <property type="protein sequence ID" value="VAW63571.1"/>
    <property type="molecule type" value="Genomic_DNA"/>
</dbReference>
<protein>
    <submittedName>
        <fullName evidence="1">Uncharacterized protein</fullName>
    </submittedName>
</protein>
<name>A0A3B0X757_9ZZZZ</name>
<accession>A0A3B0X757</accession>
<proteinExistence type="predicted"/>
<sequence>MMKTDARFENIKNWLNTELSISDYRLEVAS</sequence>
<feature type="non-terminal residue" evidence="1">
    <location>
        <position position="30"/>
    </location>
</feature>
<dbReference type="AlphaFoldDB" id="A0A3B0X757"/>